<dbReference type="GO" id="GO:0016020">
    <property type="term" value="C:membrane"/>
    <property type="evidence" value="ECO:0007669"/>
    <property type="project" value="UniProtKB-SubCell"/>
</dbReference>
<accession>A0ABD1JTN8</accession>
<feature type="region of interest" description="Disordered" evidence="16">
    <location>
        <begin position="887"/>
        <end position="922"/>
    </location>
</feature>
<dbReference type="PROSITE" id="PS50853">
    <property type="entry name" value="FN3"/>
    <property type="match status" value="8"/>
</dbReference>
<feature type="domain" description="Fibronectin type-III" evidence="19">
    <location>
        <begin position="254"/>
        <end position="348"/>
    </location>
</feature>
<keyword evidence="14" id="KW-0393">Immunoglobulin domain</keyword>
<dbReference type="Pfam" id="PF13927">
    <property type="entry name" value="Ig_3"/>
    <property type="match status" value="1"/>
</dbReference>
<dbReference type="InterPro" id="IPR013783">
    <property type="entry name" value="Ig-like_fold"/>
</dbReference>
<dbReference type="SMART" id="SM00409">
    <property type="entry name" value="IG"/>
    <property type="match status" value="2"/>
</dbReference>
<dbReference type="PANTHER" id="PTHR46957:SF6">
    <property type="entry name" value="PROTEIN-TYROSINE-PHOSPHATASE"/>
    <property type="match status" value="1"/>
</dbReference>
<dbReference type="FunFam" id="2.60.40.10:FF:000027">
    <property type="entry name" value="receptor-type tyrosine-protein phosphatase delta isoform X1"/>
    <property type="match status" value="1"/>
</dbReference>
<evidence type="ECO:0000256" key="6">
    <source>
        <dbReference type="ARBA" id="ARBA00022737"/>
    </source>
</evidence>
<dbReference type="InterPro" id="IPR003598">
    <property type="entry name" value="Ig_sub2"/>
</dbReference>
<proteinExistence type="inferred from homology"/>
<keyword evidence="13" id="KW-0325">Glycoprotein</keyword>
<keyword evidence="8" id="KW-0904">Protein phosphatase</keyword>
<dbReference type="SMART" id="SM00408">
    <property type="entry name" value="IGc2"/>
    <property type="match status" value="1"/>
</dbReference>
<dbReference type="FunFam" id="2.60.40.10:FF:000066">
    <property type="entry name" value="receptor-type tyrosine-protein phosphatase delta isoform X1"/>
    <property type="match status" value="1"/>
</dbReference>
<evidence type="ECO:0000259" key="18">
    <source>
        <dbReference type="PROSITE" id="PS50835"/>
    </source>
</evidence>
<evidence type="ECO:0000256" key="15">
    <source>
        <dbReference type="ARBA" id="ARBA00051722"/>
    </source>
</evidence>
<dbReference type="EC" id="3.1.3.48" evidence="3"/>
<dbReference type="InterPro" id="IPR050713">
    <property type="entry name" value="RTP_Phos/Ushers"/>
</dbReference>
<organism evidence="20 21">
    <name type="scientific">Coilia grayii</name>
    <name type="common">Gray's grenadier anchovy</name>
    <dbReference type="NCBI Taxonomy" id="363190"/>
    <lineage>
        <taxon>Eukaryota</taxon>
        <taxon>Metazoa</taxon>
        <taxon>Chordata</taxon>
        <taxon>Craniata</taxon>
        <taxon>Vertebrata</taxon>
        <taxon>Euteleostomi</taxon>
        <taxon>Actinopterygii</taxon>
        <taxon>Neopterygii</taxon>
        <taxon>Teleostei</taxon>
        <taxon>Clupei</taxon>
        <taxon>Clupeiformes</taxon>
        <taxon>Clupeoidei</taxon>
        <taxon>Engraulidae</taxon>
        <taxon>Coilinae</taxon>
        <taxon>Coilia</taxon>
    </lineage>
</organism>
<dbReference type="FunFam" id="2.60.40.10:FF:000549">
    <property type="entry name" value="Protein tyrosine phosphatase, receptor type S"/>
    <property type="match status" value="1"/>
</dbReference>
<evidence type="ECO:0000256" key="10">
    <source>
        <dbReference type="ARBA" id="ARBA00023136"/>
    </source>
</evidence>
<dbReference type="PANTHER" id="PTHR46957">
    <property type="entry name" value="CYTOKINE RECEPTOR"/>
    <property type="match status" value="1"/>
</dbReference>
<dbReference type="Pfam" id="PF00041">
    <property type="entry name" value="fn3"/>
    <property type="match status" value="7"/>
</dbReference>
<dbReference type="Proteomes" id="UP001591681">
    <property type="component" value="Unassembled WGS sequence"/>
</dbReference>
<feature type="domain" description="Fibronectin type-III" evidence="19">
    <location>
        <begin position="1024"/>
        <end position="1108"/>
    </location>
</feature>
<dbReference type="FunFam" id="2.60.40.10:FF:000010">
    <property type="entry name" value="receptor-type tyrosine-protein phosphatase delta isoform X1"/>
    <property type="match status" value="1"/>
</dbReference>
<evidence type="ECO:0000313" key="21">
    <source>
        <dbReference type="Proteomes" id="UP001591681"/>
    </source>
</evidence>
<feature type="domain" description="Ig-like" evidence="18">
    <location>
        <begin position="70"/>
        <end position="152"/>
    </location>
</feature>
<dbReference type="SUPFAM" id="SSF48726">
    <property type="entry name" value="Immunoglobulin"/>
    <property type="match status" value="2"/>
</dbReference>
<sequence length="1345" mass="145901">MVLTPDCNLASVHRTRARLGSEATPIRGALQIENTEETDQGKYECVASNVEGVRFSSPANLYVRVRRVPPRFSIFPTNHEIMPGGSVNITCVAVGSPMPYVKWMLNSEDLTPEDEMPVGRNVLALDGINESANYTCVAMSSLGIIEAVAQITVKSLPKPPGTPMVTETTATSITITWDSGNPEPVLHYIIQYRGKTADSKFETMDGITTTRYSIGGLSPNTDYEIRVSAFNTIGQGPPSEPVEARTGEQAPASPPRSVQARVISANTMVVRWDEPEEPNGQIKGYRVYYTMDDSQPLSQWQIHNVQDSVLTTIPSLVSGETYSIRVLAFTSVGDGPPSDPIQVKMVLGVPAQPEKFQVGAVSDTSIELTWEPPGNQNLNYELRYREGAKGSEVTKKFGPSSSYVVEGLKPNTEYLFSLAGISKSGIGAFTNEISHKTSQAKPSAPPQDVKCSSSSSTSLLVSWLPPSAESRNGELTGYVVRHRVLGAEEGPGAEVKEPLAPPAAQQLLLQGLEKWTQYTVSVAAATSEGLGPYSEPLGCRTDEDVPGGPPRRVELETLNSTAIKVTWRSLQAGRQHGQIRGYQVHYVRMENGESRGLPLIKDVMLADAQEMIIGGLQPNTSYSVTVAAYTTKGDGARSKAKIVVTKGAVPGPPSLSVWQETASTAVVRWQAPMPHAVPGVPGGEAQVQVQGYRLQFGRKDVSPLATLEFAAHETAYTVSNVHRGATYLFRLSAKSRAGFGEEAAQELSVPEEVPRGYPHLADGANLTCCSLQLSWLPPVLAERNGAITEYTLAYQEAGAVGGSAGSGSPAPRELSLPASQSSYTLGGLRPDAIYEVKIRAHTSVGPGPYSPTVRYRTAALGTGMPSPVYVLRLGAVLGSGSDLALTRPGSTNPRRGPELGRVGGWREVRNRPPTGSGGVGGWGELLSPPPSSSCIPLAKIRPMKNKTCRERKPITCTLSPLGHTPLLTRQVKTPKAESSVSQVPQSPGMPKPSHTMLTAMDPPLERQPKLNLTSLVYLSCLAHVPRNFTVKFVTKTTVLLTWKFSESRVPYRCMIEYNRQKMDVDARQMKTLVGGLQPNSSYEFRMTCQDSGEGGQAHRVTTRTAPPISMRKPELDTREQESTLTIIIPPLEAKDIIKNVYVVVVPMKKMKSPQYPPMTSIWMRCIYVSPPVVLRCSISLHPNTKLLKEAGVQTRHSRQLHIADHRKPYIAASFRPSSLPPTFTLGNELMFRGYENRMLQPGQEYRVFLLAELNTTSGRVFVTSPFTDPVTVPEVNSQPVESGGDGLIWVVGPVLAVVFIICIVIAILLYKKAVLWCWCGAVSRCAALEPRALCCSAPLHTDPRL</sequence>
<evidence type="ECO:0000259" key="19">
    <source>
        <dbReference type="PROSITE" id="PS50853"/>
    </source>
</evidence>
<feature type="domain" description="Fibronectin type-III" evidence="19">
    <location>
        <begin position="159"/>
        <end position="249"/>
    </location>
</feature>
<dbReference type="CDD" id="cd00063">
    <property type="entry name" value="FN3"/>
    <property type="match status" value="8"/>
</dbReference>
<comment type="subcellular location">
    <subcellularLocation>
        <location evidence="1">Membrane</location>
        <topology evidence="1">Single-pass type I membrane protein</topology>
    </subcellularLocation>
</comment>
<evidence type="ECO:0000256" key="1">
    <source>
        <dbReference type="ARBA" id="ARBA00004479"/>
    </source>
</evidence>
<gene>
    <name evidence="20" type="ORF">ACEWY4_014911</name>
</gene>
<evidence type="ECO:0000256" key="16">
    <source>
        <dbReference type="SAM" id="MobiDB-lite"/>
    </source>
</evidence>
<evidence type="ECO:0000256" key="17">
    <source>
        <dbReference type="SAM" id="Phobius"/>
    </source>
</evidence>
<evidence type="ECO:0000313" key="20">
    <source>
        <dbReference type="EMBL" id="KAL2090223.1"/>
    </source>
</evidence>
<keyword evidence="11" id="KW-1015">Disulfide bond</keyword>
<evidence type="ECO:0000256" key="14">
    <source>
        <dbReference type="ARBA" id="ARBA00023319"/>
    </source>
</evidence>
<feature type="domain" description="Fibronectin type-III" evidence="19">
    <location>
        <begin position="445"/>
        <end position="544"/>
    </location>
</feature>
<dbReference type="InterPro" id="IPR007110">
    <property type="entry name" value="Ig-like_dom"/>
</dbReference>
<comment type="caution">
    <text evidence="20">The sequence shown here is derived from an EMBL/GenBank/DDBJ whole genome shotgun (WGS) entry which is preliminary data.</text>
</comment>
<reference evidence="20 21" key="1">
    <citation type="submission" date="2024-09" db="EMBL/GenBank/DDBJ databases">
        <title>A chromosome-level genome assembly of Gray's grenadier anchovy, Coilia grayii.</title>
        <authorList>
            <person name="Fu Z."/>
        </authorList>
    </citation>
    <scope>NUCLEOTIDE SEQUENCE [LARGE SCALE GENOMIC DNA]</scope>
    <source>
        <strain evidence="20">G4</strain>
        <tissue evidence="20">Muscle</tissue>
    </source>
</reference>
<evidence type="ECO:0000256" key="2">
    <source>
        <dbReference type="ARBA" id="ARBA00010504"/>
    </source>
</evidence>
<dbReference type="PRINTS" id="PR00014">
    <property type="entry name" value="FNTYPEIII"/>
</dbReference>
<evidence type="ECO:0000256" key="5">
    <source>
        <dbReference type="ARBA" id="ARBA00022729"/>
    </source>
</evidence>
<comment type="catalytic activity">
    <reaction evidence="15">
        <text>O-phospho-L-tyrosyl-[protein] + H2O = L-tyrosyl-[protein] + phosphate</text>
        <dbReference type="Rhea" id="RHEA:10684"/>
        <dbReference type="Rhea" id="RHEA-COMP:10136"/>
        <dbReference type="Rhea" id="RHEA-COMP:20101"/>
        <dbReference type="ChEBI" id="CHEBI:15377"/>
        <dbReference type="ChEBI" id="CHEBI:43474"/>
        <dbReference type="ChEBI" id="CHEBI:46858"/>
        <dbReference type="ChEBI" id="CHEBI:61978"/>
        <dbReference type="EC" id="3.1.3.48"/>
    </reaction>
</comment>
<feature type="region of interest" description="Disordered" evidence="16">
    <location>
        <begin position="233"/>
        <end position="256"/>
    </location>
</feature>
<evidence type="ECO:0000256" key="9">
    <source>
        <dbReference type="ARBA" id="ARBA00022989"/>
    </source>
</evidence>
<dbReference type="Gene3D" id="2.60.40.10">
    <property type="entry name" value="Immunoglobulins"/>
    <property type="match status" value="10"/>
</dbReference>
<keyword evidence="21" id="KW-1185">Reference proteome</keyword>
<evidence type="ECO:0000256" key="3">
    <source>
        <dbReference type="ARBA" id="ARBA00013064"/>
    </source>
</evidence>
<keyword evidence="9 17" id="KW-1133">Transmembrane helix</keyword>
<keyword evidence="4 17" id="KW-0812">Transmembrane</keyword>
<protein>
    <recommendedName>
        <fullName evidence="3">protein-tyrosine-phosphatase</fullName>
        <ecNumber evidence="3">3.1.3.48</ecNumber>
    </recommendedName>
</protein>
<dbReference type="InterPro" id="IPR003961">
    <property type="entry name" value="FN3_dom"/>
</dbReference>
<dbReference type="InterPro" id="IPR036179">
    <property type="entry name" value="Ig-like_dom_sf"/>
</dbReference>
<keyword evidence="6" id="KW-0677">Repeat</keyword>
<dbReference type="SUPFAM" id="SSF49265">
    <property type="entry name" value="Fibronectin type III"/>
    <property type="match status" value="5"/>
</dbReference>
<dbReference type="GO" id="GO:0050808">
    <property type="term" value="P:synapse organization"/>
    <property type="evidence" value="ECO:0007669"/>
    <property type="project" value="UniProtKB-ARBA"/>
</dbReference>
<feature type="domain" description="Fibronectin type-III" evidence="19">
    <location>
        <begin position="352"/>
        <end position="440"/>
    </location>
</feature>
<comment type="similarity">
    <text evidence="2">Belongs to the protein-tyrosine phosphatase family. Receptor class 2A subfamily.</text>
</comment>
<dbReference type="FunFam" id="2.60.40.10:FF:000036">
    <property type="entry name" value="receptor-type tyrosine-protein phosphatase delta isoform X1"/>
    <property type="match status" value="1"/>
</dbReference>
<dbReference type="FunFam" id="2.60.40.10:FF:000093">
    <property type="entry name" value="Down syndrome cell adhesion molecule, isoform B"/>
    <property type="match status" value="1"/>
</dbReference>
<dbReference type="PROSITE" id="PS50835">
    <property type="entry name" value="IG_LIKE"/>
    <property type="match status" value="1"/>
</dbReference>
<evidence type="ECO:0000256" key="12">
    <source>
        <dbReference type="ARBA" id="ARBA00023170"/>
    </source>
</evidence>
<evidence type="ECO:0000256" key="7">
    <source>
        <dbReference type="ARBA" id="ARBA00022801"/>
    </source>
</evidence>
<dbReference type="InterPro" id="IPR003599">
    <property type="entry name" value="Ig_sub"/>
</dbReference>
<feature type="transmembrane region" description="Helical" evidence="17">
    <location>
        <begin position="1286"/>
        <end position="1310"/>
    </location>
</feature>
<dbReference type="InterPro" id="IPR036116">
    <property type="entry name" value="FN3_sf"/>
</dbReference>
<feature type="domain" description="Fibronectin type-III" evidence="19">
    <location>
        <begin position="754"/>
        <end position="860"/>
    </location>
</feature>
<keyword evidence="12" id="KW-0675">Receptor</keyword>
<evidence type="ECO:0000256" key="13">
    <source>
        <dbReference type="ARBA" id="ARBA00023180"/>
    </source>
</evidence>
<dbReference type="SMART" id="SM00060">
    <property type="entry name" value="FN3"/>
    <property type="match status" value="8"/>
</dbReference>
<feature type="domain" description="Fibronectin type-III" evidence="19">
    <location>
        <begin position="649"/>
        <end position="753"/>
    </location>
</feature>
<keyword evidence="5" id="KW-0732">Signal</keyword>
<evidence type="ECO:0000256" key="4">
    <source>
        <dbReference type="ARBA" id="ARBA00022692"/>
    </source>
</evidence>
<dbReference type="CDD" id="cd05739">
    <property type="entry name" value="IgI_3_RPTP_IIa_LAR_like"/>
    <property type="match status" value="1"/>
</dbReference>
<dbReference type="GO" id="GO:0004725">
    <property type="term" value="F:protein tyrosine phosphatase activity"/>
    <property type="evidence" value="ECO:0007669"/>
    <property type="project" value="UniProtKB-EC"/>
</dbReference>
<evidence type="ECO:0000256" key="11">
    <source>
        <dbReference type="ARBA" id="ARBA00023157"/>
    </source>
</evidence>
<dbReference type="FunFam" id="2.60.40.10:FF:000068">
    <property type="entry name" value="receptor-type tyrosine-protein phosphatase delta isoform X1"/>
    <property type="match status" value="1"/>
</dbReference>
<dbReference type="FunFam" id="2.60.40.10:FF:000082">
    <property type="entry name" value="receptor-type tyrosine-protein phosphatase delta isoform X2"/>
    <property type="match status" value="1"/>
</dbReference>
<keyword evidence="7" id="KW-0378">Hydrolase</keyword>
<keyword evidence="10 17" id="KW-0472">Membrane</keyword>
<dbReference type="EMBL" id="JBHFQA010000012">
    <property type="protein sequence ID" value="KAL2090223.1"/>
    <property type="molecule type" value="Genomic_DNA"/>
</dbReference>
<feature type="domain" description="Fibronectin type-III" evidence="19">
    <location>
        <begin position="549"/>
        <end position="648"/>
    </location>
</feature>
<name>A0ABD1JTN8_9TELE</name>
<evidence type="ECO:0000256" key="8">
    <source>
        <dbReference type="ARBA" id="ARBA00022912"/>
    </source>
</evidence>